<dbReference type="CDD" id="cd01650">
    <property type="entry name" value="RT_nLTR_like"/>
    <property type="match status" value="1"/>
</dbReference>
<dbReference type="SUPFAM" id="SSF56672">
    <property type="entry name" value="DNA/RNA polymerases"/>
    <property type="match status" value="1"/>
</dbReference>
<feature type="region of interest" description="Disordered" evidence="1">
    <location>
        <begin position="89"/>
        <end position="108"/>
    </location>
</feature>
<name>A0A2N9FMW4_FAGSY</name>
<dbReference type="Gene3D" id="3.60.10.10">
    <property type="entry name" value="Endonuclease/exonuclease/phosphatase"/>
    <property type="match status" value="1"/>
</dbReference>
<feature type="domain" description="Reverse transcriptase" evidence="2">
    <location>
        <begin position="1038"/>
        <end position="1318"/>
    </location>
</feature>
<reference evidence="3" key="1">
    <citation type="submission" date="2018-02" db="EMBL/GenBank/DDBJ databases">
        <authorList>
            <person name="Cohen D.B."/>
            <person name="Kent A.D."/>
        </authorList>
    </citation>
    <scope>NUCLEOTIDE SEQUENCE</scope>
</reference>
<evidence type="ECO:0000256" key="1">
    <source>
        <dbReference type="SAM" id="MobiDB-lite"/>
    </source>
</evidence>
<dbReference type="GO" id="GO:0003824">
    <property type="term" value="F:catalytic activity"/>
    <property type="evidence" value="ECO:0007669"/>
    <property type="project" value="InterPro"/>
</dbReference>
<accession>A0A2N9FMW4</accession>
<dbReference type="EMBL" id="OIVN01000980">
    <property type="protein sequence ID" value="SPC88241.1"/>
    <property type="molecule type" value="Genomic_DNA"/>
</dbReference>
<dbReference type="Pfam" id="PF03372">
    <property type="entry name" value="Exo_endo_phos"/>
    <property type="match status" value="1"/>
</dbReference>
<dbReference type="PROSITE" id="PS50878">
    <property type="entry name" value="RT_POL"/>
    <property type="match status" value="1"/>
</dbReference>
<protein>
    <recommendedName>
        <fullName evidence="2">Reverse transcriptase domain-containing protein</fullName>
    </recommendedName>
</protein>
<dbReference type="InterPro" id="IPR026960">
    <property type="entry name" value="RVT-Znf"/>
</dbReference>
<sequence length="2099" mass="236551">MNPPPPPPPSLTCPIATYCPPHYPNTSYLHPHPPPPPPPYPLHPQNPPYTYPTHTPLVQYTVAPNQHVMKWPATHFNNTHLSLTNKHTQTNQNYQTRPPNAPPQPRPPIKRSIFRVGTKTFTLSFDGGWVAPYQIKERRGKFHGSLWLNMVGLKWLLDVIEQVKVKDDKSGFFKFLRSSYSILEVSCLKNKGGRYLEIAEYHSGGQKGSVRIPEGSWTTGWQKVVDEIWSFFLGREARNTAQVAIPAGGAVGKGHLAANVNSGKSGSSRDSRALENLAAPVTKSEDSKGLIWNSKSRVLMNPDAPRPTLGLAPLKIDPKAQPDHISDLGPSDPPPNAIVGSGMRESQWESSEVTPRRPLEDSETSIVPPVALEVTALNNPGTDMEEGEVAGDSYSDEEEGSDLDAEEVRVDLADSRTEMGLPLTVSFPLLKISDEAMQGIEASEALEVEDMLAVVNYCEAGECSSPLSCSSLAMINPIELPTSVAVLDATVSDSQEVFSQWVKKHYRGFCKLVGFPLDTHEQQCMALLQSIEAERLKFKSSGKMKQSGVSVRKGASELRNLASSINYDGRRKRERVRYWLRQWQCDIICLQETKLDTLDRRIIRSVWGNSYVDWAVLDAVGTAGGVLLLWDKRVVEKIDSCVDRFSVSCLWRGVCDGFTWVGTGLYGPTCDVTRPDLWAELRGIRQRWSNPWCIFGDFNVIRFPSERLRCRRLTPPMLEFSDFIEDLNLVDLPLGGGGQYTWSSGTENPSLSRIDRFLISLDWEDHFPDVVQNLLPRPLSDHHPLLLETGKLAGGKRSFKFENMWLKTEGFVERVKVWWSSYQFTGTPSFVLASKLKALKADLRLWNKHVFGNVNLKQLQLCSELSQLDEKEELGGLSDDDRVRRKVVISELDKLAHLEETSWRQKSRVFWLKEGDNNTKYFHKMANSNRRRNYMKKVEVEGTVYENVVDIRENIVCFYENLYQEKEAWRPTVEGLDFHSIGAEDRAHLERKFDREEVVTVLKDLQGDKAPGPDGFSMAFFHKCWEIVGDDVMGFFEEFYTHCKFEKSLNATFIALIPKKRDALNIRDYRPISLVGSMYKLLSKVLANRVKVVLELLISDSQNAFVGGRQTLDSVLIANECLDSRLKSLIPGILCKLDIEKAYDHVNWDCLLYLLARMGFGHKWCQWIKTCISTVQFSVLVNGSPAGFFGNSRGLRQGDPLSPLLFLLVMEVLSKLFRKSEEAGLIHGFMAGMLGGSEVRISHLLFADDTIVFCDAIPEQIMHIRKVLSCFEAVTGLKVNLNKSEMVPVGVVDSMPTLANLLCCRIGTLPMLYLGMPLGAPYKGLSIWNSVLEKIERRLASWQTLYLSKGGLLTLLKSMLSSLPTYFLSLFTIPASVAQRIEKLQRNFLWGGMGDGVKYHLVRWDQVCTPMDCGGLGVKNLTLFNKALLGKWLWRFGVEEHHLWRRVIVAKYGMEWGGWRSKPCRGTHGCGLWKSISLGWDVFMERVEFSVGKGDRIKFWLDKWCGNSPLKDLFPILFLCSTDRLTSVASVLSRSDLDASCSWNISFVRDFNDWELPEVLSFFKFIQPFLPRREIDDKLVWPYCKSGQFDVRSFYGALQVPNRSRFPWKIIWGVKAPRRISFFLWTAARGKILTCENLMKRGHVLAAWCCMCKKDWETVDHLLIHCEMAAGLWGFIFQRFGIQWVLPAKVMDLLFGWFNGLGKHSSDIWNLVPHCLMWSLWHERNSRTFEDKEQSVLHLQESFMGQLYDCSRSWGFTTASSLPEFAVSLNGCGSGSSVFQKVRFFRVRGGSDAGERMIIRDLLWRWKYNIACLQNTKIEDVSKVPAPMFGGGPVVAEVVVQEGQTFDFSVIMQLVTMLSIWPSDELKGFTCFVYRSLADVVGSYSKLISAFQANARPLLLFLATGISEPLSSNACASALRKICEDASAGLEKRHLPLEYEEEVVSAISLILGSVPNQELKSNLLARLLSSSYEAIGKLVDEDNKHSLRQNPATYTQILNSAARGLYRMGTVFSHLATSMPTGPSADDPILALLTVFWPMLEKLFMSGHMENGNLATSACRALSQAVQSSGMIKDQTAFHDGTAQSTGLPINKLFVIPKS</sequence>
<proteinExistence type="predicted"/>
<dbReference type="SUPFAM" id="SSF56219">
    <property type="entry name" value="DNase I-like"/>
    <property type="match status" value="1"/>
</dbReference>
<gene>
    <name evidence="3" type="ORF">FSB_LOCUS16123</name>
</gene>
<evidence type="ECO:0000313" key="3">
    <source>
        <dbReference type="EMBL" id="SPC88241.1"/>
    </source>
</evidence>
<dbReference type="InterPro" id="IPR011989">
    <property type="entry name" value="ARM-like"/>
</dbReference>
<feature type="region of interest" description="Disordered" evidence="1">
    <location>
        <begin position="309"/>
        <end position="364"/>
    </location>
</feature>
<feature type="region of interest" description="Disordered" evidence="1">
    <location>
        <begin position="380"/>
        <end position="404"/>
    </location>
</feature>
<evidence type="ECO:0000259" key="2">
    <source>
        <dbReference type="PROSITE" id="PS50878"/>
    </source>
</evidence>
<feature type="compositionally biased region" description="Basic and acidic residues" evidence="1">
    <location>
        <begin position="316"/>
        <end position="326"/>
    </location>
</feature>
<dbReference type="Pfam" id="PF13966">
    <property type="entry name" value="zf-RVT"/>
    <property type="match status" value="1"/>
</dbReference>
<dbReference type="PANTHER" id="PTHR33116">
    <property type="entry name" value="REVERSE TRANSCRIPTASE ZINC-BINDING DOMAIN-CONTAINING PROTEIN-RELATED-RELATED"/>
    <property type="match status" value="1"/>
</dbReference>
<dbReference type="Pfam" id="PF00078">
    <property type="entry name" value="RVT_1"/>
    <property type="match status" value="1"/>
</dbReference>
<dbReference type="InterPro" id="IPR036691">
    <property type="entry name" value="Endo/exonu/phosph_ase_sf"/>
</dbReference>
<feature type="compositionally biased region" description="Acidic residues" evidence="1">
    <location>
        <begin position="383"/>
        <end position="404"/>
    </location>
</feature>
<organism evidence="3">
    <name type="scientific">Fagus sylvatica</name>
    <name type="common">Beechnut</name>
    <dbReference type="NCBI Taxonomy" id="28930"/>
    <lineage>
        <taxon>Eukaryota</taxon>
        <taxon>Viridiplantae</taxon>
        <taxon>Streptophyta</taxon>
        <taxon>Embryophyta</taxon>
        <taxon>Tracheophyta</taxon>
        <taxon>Spermatophyta</taxon>
        <taxon>Magnoliopsida</taxon>
        <taxon>eudicotyledons</taxon>
        <taxon>Gunneridae</taxon>
        <taxon>Pentapetalae</taxon>
        <taxon>rosids</taxon>
        <taxon>fabids</taxon>
        <taxon>Fagales</taxon>
        <taxon>Fagaceae</taxon>
        <taxon>Fagus</taxon>
    </lineage>
</organism>
<dbReference type="InterPro" id="IPR000477">
    <property type="entry name" value="RT_dom"/>
</dbReference>
<dbReference type="InterPro" id="IPR005135">
    <property type="entry name" value="Endo/exonuclease/phosphatase"/>
</dbReference>
<dbReference type="PANTHER" id="PTHR33116:SF78">
    <property type="entry name" value="OS12G0587133 PROTEIN"/>
    <property type="match status" value="1"/>
</dbReference>
<dbReference type="InterPro" id="IPR043502">
    <property type="entry name" value="DNA/RNA_pol_sf"/>
</dbReference>
<dbReference type="Gene3D" id="1.25.10.10">
    <property type="entry name" value="Leucine-rich Repeat Variant"/>
    <property type="match status" value="1"/>
</dbReference>